<dbReference type="HAMAP" id="MF_00052_B">
    <property type="entry name" value="RNase_HII_B"/>
    <property type="match status" value="1"/>
</dbReference>
<dbReference type="Gene3D" id="3.30.420.10">
    <property type="entry name" value="Ribonuclease H-like superfamily/Ribonuclease H"/>
    <property type="match status" value="1"/>
</dbReference>
<comment type="function">
    <text evidence="3 14 16">Endonuclease that specifically degrades the RNA of RNA-DNA hybrids.</text>
</comment>
<evidence type="ECO:0000256" key="15">
    <source>
        <dbReference type="PROSITE-ProRule" id="PRU01319"/>
    </source>
</evidence>
<evidence type="ECO:0000256" key="11">
    <source>
        <dbReference type="ARBA" id="ARBA00022759"/>
    </source>
</evidence>
<evidence type="ECO:0000256" key="2">
    <source>
        <dbReference type="ARBA" id="ARBA00001946"/>
    </source>
</evidence>
<keyword evidence="11 14" id="KW-0255">Endonuclease</keyword>
<keyword evidence="12 14" id="KW-0378">Hydrolase</keyword>
<dbReference type="Pfam" id="PF01351">
    <property type="entry name" value="RNase_HII"/>
    <property type="match status" value="1"/>
</dbReference>
<dbReference type="GO" id="GO:0030145">
    <property type="term" value="F:manganese ion binding"/>
    <property type="evidence" value="ECO:0007669"/>
    <property type="project" value="UniProtKB-UniRule"/>
</dbReference>
<dbReference type="NCBIfam" id="NF000595">
    <property type="entry name" value="PRK00015.1-3"/>
    <property type="match status" value="1"/>
</dbReference>
<dbReference type="InterPro" id="IPR012337">
    <property type="entry name" value="RNaseH-like_sf"/>
</dbReference>
<evidence type="ECO:0000256" key="9">
    <source>
        <dbReference type="ARBA" id="ARBA00022722"/>
    </source>
</evidence>
<evidence type="ECO:0000256" key="5">
    <source>
        <dbReference type="ARBA" id="ARBA00007383"/>
    </source>
</evidence>
<feature type="binding site" evidence="14 15">
    <location>
        <position position="28"/>
    </location>
    <ligand>
        <name>a divalent metal cation</name>
        <dbReference type="ChEBI" id="CHEBI:60240"/>
    </ligand>
</feature>
<accession>A0A128EC29</accession>
<comment type="cofactor">
    <cofactor evidence="2">
        <name>Mg(2+)</name>
        <dbReference type="ChEBI" id="CHEBI:18420"/>
    </cofactor>
</comment>
<gene>
    <name evidence="14 18" type="primary">rnhB</name>
    <name evidence="18" type="ORF">ERS672216_00407</name>
</gene>
<evidence type="ECO:0000256" key="4">
    <source>
        <dbReference type="ARBA" id="ARBA00004496"/>
    </source>
</evidence>
<dbReference type="GO" id="GO:0006298">
    <property type="term" value="P:mismatch repair"/>
    <property type="evidence" value="ECO:0007669"/>
    <property type="project" value="TreeGrafter"/>
</dbReference>
<evidence type="ECO:0000256" key="8">
    <source>
        <dbReference type="ARBA" id="ARBA00022490"/>
    </source>
</evidence>
<dbReference type="CDD" id="cd07182">
    <property type="entry name" value="RNase_HII_bacteria_HII_like"/>
    <property type="match status" value="1"/>
</dbReference>
<dbReference type="PROSITE" id="PS51975">
    <property type="entry name" value="RNASE_H_2"/>
    <property type="match status" value="1"/>
</dbReference>
<keyword evidence="8 14" id="KW-0963">Cytoplasm</keyword>
<comment type="catalytic activity">
    <reaction evidence="1 14 15 16">
        <text>Endonucleolytic cleavage to 5'-phosphomonoester.</text>
        <dbReference type="EC" id="3.1.26.4"/>
    </reaction>
</comment>
<dbReference type="Proteomes" id="UP000069632">
    <property type="component" value="Unassembled WGS sequence"/>
</dbReference>
<evidence type="ECO:0000256" key="7">
    <source>
        <dbReference type="ARBA" id="ARBA00019179"/>
    </source>
</evidence>
<dbReference type="SUPFAM" id="SSF53098">
    <property type="entry name" value="Ribonuclease H-like"/>
    <property type="match status" value="1"/>
</dbReference>
<evidence type="ECO:0000313" key="18">
    <source>
        <dbReference type="EMBL" id="CZE46499.1"/>
    </source>
</evidence>
<evidence type="ECO:0000259" key="17">
    <source>
        <dbReference type="PROSITE" id="PS51975"/>
    </source>
</evidence>
<sequence length="204" mass="22628">MRDSAILAVCIKYLGEKMDDLNRLCGIDEAGRGALAGDLYMAGCILKVPIIGLDDSKKLSEKKREKLYDEIVKNSEFLVLNFSNLQIDELGLSKCLKMGLEAIKSHFKECDFIFDGNTNFGVSGLKTLIKADAQIPAVSAASVLAKVSRDRAMKALSPLYPNYGFEKHKGYGTKFHTDMIAKFGQCEIHRKSFVLKCFEPTLFG</sequence>
<comment type="similarity">
    <text evidence="5 14 16">Belongs to the RNase HII family.</text>
</comment>
<comment type="subcellular location">
    <subcellularLocation>
        <location evidence="4 14">Cytoplasm</location>
    </subcellularLocation>
</comment>
<dbReference type="GO" id="GO:0032299">
    <property type="term" value="C:ribonuclease H2 complex"/>
    <property type="evidence" value="ECO:0007669"/>
    <property type="project" value="TreeGrafter"/>
</dbReference>
<name>A0A128EC29_9BACT</name>
<evidence type="ECO:0000256" key="13">
    <source>
        <dbReference type="ARBA" id="ARBA00023211"/>
    </source>
</evidence>
<keyword evidence="10 14" id="KW-0479">Metal-binding</keyword>
<dbReference type="GO" id="GO:0043137">
    <property type="term" value="P:DNA replication, removal of RNA primer"/>
    <property type="evidence" value="ECO:0007669"/>
    <property type="project" value="TreeGrafter"/>
</dbReference>
<feature type="binding site" evidence="14 15">
    <location>
        <position position="115"/>
    </location>
    <ligand>
        <name>a divalent metal cation</name>
        <dbReference type="ChEBI" id="CHEBI:60240"/>
    </ligand>
</feature>
<reference evidence="18 19" key="1">
    <citation type="submission" date="2016-02" db="EMBL/GenBank/DDBJ databases">
        <authorList>
            <consortium name="Pathogen Informatics"/>
        </authorList>
    </citation>
    <scope>NUCLEOTIDE SEQUENCE [LARGE SCALE GENOMIC DNA]</scope>
    <source>
        <strain evidence="18 19">RC20</strain>
    </source>
</reference>
<dbReference type="InterPro" id="IPR022898">
    <property type="entry name" value="RNase_HII"/>
</dbReference>
<dbReference type="InterPro" id="IPR024567">
    <property type="entry name" value="RNase_HII/HIII_dom"/>
</dbReference>
<organism evidence="18 19">
    <name type="scientific">Campylobacter geochelonis</name>
    <dbReference type="NCBI Taxonomy" id="1780362"/>
    <lineage>
        <taxon>Bacteria</taxon>
        <taxon>Pseudomonadati</taxon>
        <taxon>Campylobacterota</taxon>
        <taxon>Epsilonproteobacteria</taxon>
        <taxon>Campylobacterales</taxon>
        <taxon>Campylobacteraceae</taxon>
        <taxon>Campylobacter</taxon>
    </lineage>
</organism>
<dbReference type="InterPro" id="IPR001352">
    <property type="entry name" value="RNase_HII/HIII"/>
</dbReference>
<evidence type="ECO:0000256" key="12">
    <source>
        <dbReference type="ARBA" id="ARBA00022801"/>
    </source>
</evidence>
<evidence type="ECO:0000256" key="1">
    <source>
        <dbReference type="ARBA" id="ARBA00000077"/>
    </source>
</evidence>
<evidence type="ECO:0000256" key="14">
    <source>
        <dbReference type="HAMAP-Rule" id="MF_00052"/>
    </source>
</evidence>
<keyword evidence="19" id="KW-1185">Reference proteome</keyword>
<dbReference type="PANTHER" id="PTHR10954">
    <property type="entry name" value="RIBONUCLEASE H2 SUBUNIT A"/>
    <property type="match status" value="1"/>
</dbReference>
<dbReference type="AlphaFoldDB" id="A0A128EC29"/>
<evidence type="ECO:0000256" key="3">
    <source>
        <dbReference type="ARBA" id="ARBA00004065"/>
    </source>
</evidence>
<evidence type="ECO:0000313" key="19">
    <source>
        <dbReference type="Proteomes" id="UP000069632"/>
    </source>
</evidence>
<dbReference type="GO" id="GO:0005737">
    <property type="term" value="C:cytoplasm"/>
    <property type="evidence" value="ECO:0007669"/>
    <property type="project" value="UniProtKB-SubCell"/>
</dbReference>
<feature type="binding site" evidence="14 15">
    <location>
        <position position="29"/>
    </location>
    <ligand>
        <name>a divalent metal cation</name>
        <dbReference type="ChEBI" id="CHEBI:60240"/>
    </ligand>
</feature>
<keyword evidence="9 14" id="KW-0540">Nuclease</keyword>
<dbReference type="InterPro" id="IPR036397">
    <property type="entry name" value="RNaseH_sf"/>
</dbReference>
<comment type="cofactor">
    <cofactor evidence="14 15">
        <name>Mn(2+)</name>
        <dbReference type="ChEBI" id="CHEBI:29035"/>
    </cofactor>
    <cofactor evidence="14 15">
        <name>Mg(2+)</name>
        <dbReference type="ChEBI" id="CHEBI:18420"/>
    </cofactor>
    <text evidence="14 15">Manganese or magnesium. Binds 1 divalent metal ion per monomer in the absence of substrate. May bind a second metal ion after substrate binding.</text>
</comment>
<dbReference type="EC" id="3.1.26.4" evidence="6 14"/>
<dbReference type="GO" id="GO:0003723">
    <property type="term" value="F:RNA binding"/>
    <property type="evidence" value="ECO:0007669"/>
    <property type="project" value="UniProtKB-UniRule"/>
</dbReference>
<evidence type="ECO:0000256" key="10">
    <source>
        <dbReference type="ARBA" id="ARBA00022723"/>
    </source>
</evidence>
<evidence type="ECO:0000256" key="16">
    <source>
        <dbReference type="RuleBase" id="RU003515"/>
    </source>
</evidence>
<dbReference type="EMBL" id="FIZP01000001">
    <property type="protein sequence ID" value="CZE46499.1"/>
    <property type="molecule type" value="Genomic_DNA"/>
</dbReference>
<proteinExistence type="inferred from homology"/>
<dbReference type="PANTHER" id="PTHR10954:SF18">
    <property type="entry name" value="RIBONUCLEASE HII"/>
    <property type="match status" value="1"/>
</dbReference>
<protein>
    <recommendedName>
        <fullName evidence="7 14">Ribonuclease HII</fullName>
        <shortName evidence="14">RNase HII</shortName>
        <ecNumber evidence="6 14">3.1.26.4</ecNumber>
    </recommendedName>
</protein>
<keyword evidence="13 14" id="KW-0464">Manganese</keyword>
<feature type="domain" description="RNase H type-2" evidence="17">
    <location>
        <begin position="22"/>
        <end position="204"/>
    </location>
</feature>
<dbReference type="GO" id="GO:0004523">
    <property type="term" value="F:RNA-DNA hybrid ribonuclease activity"/>
    <property type="evidence" value="ECO:0007669"/>
    <property type="project" value="UniProtKB-UniRule"/>
</dbReference>
<evidence type="ECO:0000256" key="6">
    <source>
        <dbReference type="ARBA" id="ARBA00012180"/>
    </source>
</evidence>